<keyword evidence="14" id="KW-1185">Reference proteome</keyword>
<keyword evidence="2 8" id="KW-0479">Metal-binding</keyword>
<dbReference type="Proteomes" id="UP000540989">
    <property type="component" value="Unassembled WGS sequence"/>
</dbReference>
<dbReference type="PROSITE" id="PS01164">
    <property type="entry name" value="COPPER_AMINE_OXID_1"/>
    <property type="match status" value="1"/>
</dbReference>
<evidence type="ECO:0000256" key="2">
    <source>
        <dbReference type="ARBA" id="ARBA00022723"/>
    </source>
</evidence>
<evidence type="ECO:0000259" key="12">
    <source>
        <dbReference type="Pfam" id="PF02728"/>
    </source>
</evidence>
<evidence type="ECO:0000256" key="9">
    <source>
        <dbReference type="SAM" id="SignalP"/>
    </source>
</evidence>
<reference evidence="13 14" key="1">
    <citation type="submission" date="2020-08" db="EMBL/GenBank/DDBJ databases">
        <title>Genomic Encyclopedia of Type Strains, Phase IV (KMG-V): Genome sequencing to study the core and pangenomes of soil and plant-associated prokaryotes.</title>
        <authorList>
            <person name="Whitman W."/>
        </authorList>
    </citation>
    <scope>NUCLEOTIDE SEQUENCE [LARGE SCALE GENOMIC DNA]</scope>
    <source>
        <strain evidence="13 14">M8UP14</strain>
    </source>
</reference>
<comment type="cofactor">
    <cofactor evidence="8">
        <name>Cu cation</name>
        <dbReference type="ChEBI" id="CHEBI:23378"/>
    </cofactor>
    <text evidence="8">Contains 1 topaquinone per subunit.</text>
</comment>
<dbReference type="SUPFAM" id="SSF54416">
    <property type="entry name" value="Amine oxidase N-terminal region"/>
    <property type="match status" value="2"/>
</dbReference>
<gene>
    <name evidence="13" type="ORF">HDF16_000987</name>
</gene>
<dbReference type="GO" id="GO:0048038">
    <property type="term" value="F:quinone binding"/>
    <property type="evidence" value="ECO:0007669"/>
    <property type="project" value="InterPro"/>
</dbReference>
<dbReference type="PANTHER" id="PTHR10638:SF41">
    <property type="entry name" value="AMINE OXIDASE"/>
    <property type="match status" value="1"/>
</dbReference>
<dbReference type="InterPro" id="IPR016182">
    <property type="entry name" value="Cu_amine_oxidase_N-reg"/>
</dbReference>
<dbReference type="PROSITE" id="PS01165">
    <property type="entry name" value="COPPER_AMINE_OXID_2"/>
    <property type="match status" value="1"/>
</dbReference>
<evidence type="ECO:0000259" key="10">
    <source>
        <dbReference type="Pfam" id="PF01179"/>
    </source>
</evidence>
<dbReference type="RefSeq" id="WP_184213979.1">
    <property type="nucleotide sequence ID" value="NZ_JACHIP010000001.1"/>
</dbReference>
<evidence type="ECO:0000256" key="4">
    <source>
        <dbReference type="ARBA" id="ARBA00023002"/>
    </source>
</evidence>
<dbReference type="InterPro" id="IPR015798">
    <property type="entry name" value="Cu_amine_oxidase_C"/>
</dbReference>
<keyword evidence="9" id="KW-0732">Signal</keyword>
<keyword evidence="5 8" id="KW-0186">Copper</keyword>
<evidence type="ECO:0000256" key="8">
    <source>
        <dbReference type="RuleBase" id="RU000672"/>
    </source>
</evidence>
<comment type="PTM">
    <text evidence="7 8">Topaquinone (TPQ) is generated by copper-dependent autoxidation of a specific tyrosyl residue.</text>
</comment>
<protein>
    <recommendedName>
        <fullName evidence="8">Amine oxidase</fullName>
        <ecNumber evidence="8">1.4.3.-</ecNumber>
    </recommendedName>
</protein>
<dbReference type="SUPFAM" id="SSF49998">
    <property type="entry name" value="Amine oxidase catalytic domain"/>
    <property type="match status" value="1"/>
</dbReference>
<dbReference type="PRINTS" id="PR00766">
    <property type="entry name" value="CUDAOXIDASE"/>
</dbReference>
<evidence type="ECO:0000256" key="7">
    <source>
        <dbReference type="PIRSR" id="PIRSR600269-51"/>
    </source>
</evidence>
<dbReference type="InterPro" id="IPR000269">
    <property type="entry name" value="Cu_amine_oxidase"/>
</dbReference>
<organism evidence="13 14">
    <name type="scientific">Granulicella aggregans</name>
    <dbReference type="NCBI Taxonomy" id="474949"/>
    <lineage>
        <taxon>Bacteria</taxon>
        <taxon>Pseudomonadati</taxon>
        <taxon>Acidobacteriota</taxon>
        <taxon>Terriglobia</taxon>
        <taxon>Terriglobales</taxon>
        <taxon>Acidobacteriaceae</taxon>
        <taxon>Granulicella</taxon>
    </lineage>
</organism>
<evidence type="ECO:0000313" key="13">
    <source>
        <dbReference type="EMBL" id="MBB5056318.1"/>
    </source>
</evidence>
<dbReference type="Pfam" id="PF02727">
    <property type="entry name" value="Cu_amine_oxidN2"/>
    <property type="match status" value="1"/>
</dbReference>
<feature type="active site" description="Proton acceptor" evidence="6">
    <location>
        <position position="315"/>
    </location>
</feature>
<dbReference type="InterPro" id="IPR049947">
    <property type="entry name" value="Cu_Am_Ox_Cu-bd"/>
</dbReference>
<dbReference type="GO" id="GO:0009308">
    <property type="term" value="P:amine metabolic process"/>
    <property type="evidence" value="ECO:0007669"/>
    <property type="project" value="UniProtKB-UniRule"/>
</dbReference>
<dbReference type="Gene3D" id="3.10.450.40">
    <property type="match status" value="2"/>
</dbReference>
<feature type="chain" id="PRO_5031099760" description="Amine oxidase" evidence="9">
    <location>
        <begin position="23"/>
        <end position="670"/>
    </location>
</feature>
<dbReference type="InterPro" id="IPR015802">
    <property type="entry name" value="Cu_amine_oxidase_N3"/>
</dbReference>
<comment type="caution">
    <text evidence="13">The sequence shown here is derived from an EMBL/GenBank/DDBJ whole genome shotgun (WGS) entry which is preliminary data.</text>
</comment>
<comment type="similarity">
    <text evidence="1 8">Belongs to the copper/topaquinone oxidase family.</text>
</comment>
<sequence>MALRSRSIALMLSFIFVAQAFALQPKVNHPLDALTVDEYWKTYNLLQTAGKLAEKTIFASVLLREPPKAQVLAWKPGKPMPRKVDAVLLTDGKSYEAVVDITAGKIDSYTELKNYQAPMTETEMHGFDDVLKKDPRVMEALTKRGITDTRLVTCYVTPAGYVGLPEQEEGKRIGWGGCTYSANAKYGWDREIPGIFFIVDVAGKKIVRFSDYGVVPMPPTSSLYDADGGSALPGTQPILTSQPNGPSFTIKDGEVSWQNWKFRFRLDPRVGPVVNLVTYMDEGKPRSVLYEGALSEMYVPYQDPEETWNSHVFLDAGEYFVNTGSGGIIKPLQAGIDCPTYATFFSGTFFHENGTPYIRPQLACMFERVSGDPAWRHWDEDTYAISGRPTRELVFRTVATVGNYDYLFDWRFEQDASITVGVGATGILEVKAVKDQRADGKLSANMEGTDTDGKPVQFGQLVAPGTSAVDHDHYFSYRLDLDVDGTKNSLMVDKLVPFKLPDTSLGRKWIWAMKPEMIATEGDAKLNVSLDHPAMWRFSNEGVKNSLGQNTSFEIMPGETGISLLPSSEWPQKRAGFSEHSLWVTPYDPTERYVSGVYVMGSKGDDSLPEWVKQNRSIMNTDIVAWYTVGFHHVPRAEDWPQMPIMWHMFSLRPFGFLNKNPTMDLPMVP</sequence>
<dbReference type="EC" id="1.4.3.-" evidence="8"/>
<dbReference type="PANTHER" id="PTHR10638">
    <property type="entry name" value="COPPER AMINE OXIDASE"/>
    <property type="match status" value="1"/>
</dbReference>
<feature type="domain" description="Copper amine oxidase catalytic" evidence="10">
    <location>
        <begin position="240"/>
        <end position="664"/>
    </location>
</feature>
<feature type="modified residue" description="2',4',5'-topaquinone" evidence="7">
    <location>
        <position position="404"/>
    </location>
</feature>
<proteinExistence type="inferred from homology"/>
<feature type="active site" description="Schiff-base intermediate with substrate; via topaquinone" evidence="6">
    <location>
        <position position="404"/>
    </location>
</feature>
<evidence type="ECO:0000259" key="11">
    <source>
        <dbReference type="Pfam" id="PF02727"/>
    </source>
</evidence>
<dbReference type="GO" id="GO:0008131">
    <property type="term" value="F:primary methylamine oxidase activity"/>
    <property type="evidence" value="ECO:0007669"/>
    <property type="project" value="InterPro"/>
</dbReference>
<dbReference type="GO" id="GO:0005507">
    <property type="term" value="F:copper ion binding"/>
    <property type="evidence" value="ECO:0007669"/>
    <property type="project" value="InterPro"/>
</dbReference>
<dbReference type="Gene3D" id="2.70.98.20">
    <property type="entry name" value="Copper amine oxidase, catalytic domain"/>
    <property type="match status" value="1"/>
</dbReference>
<evidence type="ECO:0000256" key="3">
    <source>
        <dbReference type="ARBA" id="ARBA00022772"/>
    </source>
</evidence>
<dbReference type="Pfam" id="PF01179">
    <property type="entry name" value="Cu_amine_oxid"/>
    <property type="match status" value="1"/>
</dbReference>
<dbReference type="InterPro" id="IPR015800">
    <property type="entry name" value="Cu_amine_oxidase_N2"/>
</dbReference>
<dbReference type="InterPro" id="IPR036460">
    <property type="entry name" value="Cu_amine_oxidase_C_sf"/>
</dbReference>
<name>A0A7W7ZAI3_9BACT</name>
<feature type="domain" description="Copper amine oxidase N2-terminal" evidence="11">
    <location>
        <begin position="29"/>
        <end position="109"/>
    </location>
</feature>
<feature type="signal peptide" evidence="9">
    <location>
        <begin position="1"/>
        <end position="22"/>
    </location>
</feature>
<evidence type="ECO:0000256" key="6">
    <source>
        <dbReference type="PIRSR" id="PIRSR600269-50"/>
    </source>
</evidence>
<evidence type="ECO:0000313" key="14">
    <source>
        <dbReference type="Proteomes" id="UP000540989"/>
    </source>
</evidence>
<dbReference type="InterPro" id="IPR049948">
    <property type="entry name" value="Cu_Am_ox_TPQ-bd"/>
</dbReference>
<feature type="domain" description="Copper amine oxidase N3-terminal" evidence="12">
    <location>
        <begin position="118"/>
        <end position="215"/>
    </location>
</feature>
<keyword evidence="4 8" id="KW-0560">Oxidoreductase</keyword>
<dbReference type="EMBL" id="JACHIP010000001">
    <property type="protein sequence ID" value="MBB5056318.1"/>
    <property type="molecule type" value="Genomic_DNA"/>
</dbReference>
<dbReference type="Pfam" id="PF02728">
    <property type="entry name" value="Cu_amine_oxidN3"/>
    <property type="match status" value="1"/>
</dbReference>
<keyword evidence="3 6" id="KW-0801">TPQ</keyword>
<accession>A0A7W7ZAI3</accession>
<dbReference type="AlphaFoldDB" id="A0A7W7ZAI3"/>
<evidence type="ECO:0000256" key="5">
    <source>
        <dbReference type="ARBA" id="ARBA00023008"/>
    </source>
</evidence>
<evidence type="ECO:0000256" key="1">
    <source>
        <dbReference type="ARBA" id="ARBA00007983"/>
    </source>
</evidence>